<evidence type="ECO:0000313" key="1">
    <source>
        <dbReference type="EMBL" id="KAF1850329.1"/>
    </source>
</evidence>
<dbReference type="EMBL" id="ML976614">
    <property type="protein sequence ID" value="KAF1850329.1"/>
    <property type="molecule type" value="Genomic_DNA"/>
</dbReference>
<reference evidence="1" key="1">
    <citation type="submission" date="2020-01" db="EMBL/GenBank/DDBJ databases">
        <authorList>
            <consortium name="DOE Joint Genome Institute"/>
            <person name="Haridas S."/>
            <person name="Albert R."/>
            <person name="Binder M."/>
            <person name="Bloem J."/>
            <person name="Labutti K."/>
            <person name="Salamov A."/>
            <person name="Andreopoulos B."/>
            <person name="Baker S.E."/>
            <person name="Barry K."/>
            <person name="Bills G."/>
            <person name="Bluhm B.H."/>
            <person name="Cannon C."/>
            <person name="Castanera R."/>
            <person name="Culley D.E."/>
            <person name="Daum C."/>
            <person name="Ezra D."/>
            <person name="Gonzalez J.B."/>
            <person name="Henrissat B."/>
            <person name="Kuo A."/>
            <person name="Liang C."/>
            <person name="Lipzen A."/>
            <person name="Lutzoni F."/>
            <person name="Magnuson J."/>
            <person name="Mondo S."/>
            <person name="Nolan M."/>
            <person name="Ohm R."/>
            <person name="Pangilinan J."/>
            <person name="Park H.-J."/>
            <person name="Ramirez L."/>
            <person name="Alfaro M."/>
            <person name="Sun H."/>
            <person name="Tritt A."/>
            <person name="Yoshinaga Y."/>
            <person name="Zwiers L.-H."/>
            <person name="Turgeon B.G."/>
            <person name="Goodwin S.B."/>
            <person name="Spatafora J.W."/>
            <person name="Crous P.W."/>
            <person name="Grigoriev I.V."/>
        </authorList>
    </citation>
    <scope>NUCLEOTIDE SEQUENCE</scope>
    <source>
        <strain evidence="1">CBS 394.84</strain>
    </source>
</reference>
<evidence type="ECO:0000313" key="2">
    <source>
        <dbReference type="Proteomes" id="UP000800039"/>
    </source>
</evidence>
<dbReference type="RefSeq" id="XP_040792892.1">
    <property type="nucleotide sequence ID" value="XM_040926738.1"/>
</dbReference>
<protein>
    <submittedName>
        <fullName evidence="1">Uncharacterized protein</fullName>
    </submittedName>
</protein>
<dbReference type="Proteomes" id="UP000800039">
    <property type="component" value="Unassembled WGS sequence"/>
</dbReference>
<name>A0A9P4GS76_9PLEO</name>
<accession>A0A9P4GS76</accession>
<keyword evidence="2" id="KW-1185">Reference proteome</keyword>
<proteinExistence type="predicted"/>
<sequence length="61" mass="7289">MQTRLRCKTCNRYWSKQPTIRHYYRFGTMVGDRLEAYPGRINVITNISALKVLSQNQRQLN</sequence>
<organism evidence="1 2">
    <name type="scientific">Cucurbitaria berberidis CBS 394.84</name>
    <dbReference type="NCBI Taxonomy" id="1168544"/>
    <lineage>
        <taxon>Eukaryota</taxon>
        <taxon>Fungi</taxon>
        <taxon>Dikarya</taxon>
        <taxon>Ascomycota</taxon>
        <taxon>Pezizomycotina</taxon>
        <taxon>Dothideomycetes</taxon>
        <taxon>Pleosporomycetidae</taxon>
        <taxon>Pleosporales</taxon>
        <taxon>Pleosporineae</taxon>
        <taxon>Cucurbitariaceae</taxon>
        <taxon>Cucurbitaria</taxon>
    </lineage>
</organism>
<dbReference type="AlphaFoldDB" id="A0A9P4GS76"/>
<gene>
    <name evidence="1" type="ORF">K460DRAFT_13973</name>
</gene>
<comment type="caution">
    <text evidence="1">The sequence shown here is derived from an EMBL/GenBank/DDBJ whole genome shotgun (WGS) entry which is preliminary data.</text>
</comment>
<dbReference type="GeneID" id="63843990"/>